<keyword evidence="5 7" id="KW-0807">Transducer</keyword>
<dbReference type="KEGG" id="tvd:SG34_028865"/>
<keyword evidence="8" id="KW-0175">Coiled coil</keyword>
<evidence type="ECO:0000256" key="8">
    <source>
        <dbReference type="SAM" id="Coils"/>
    </source>
</evidence>
<dbReference type="Proteomes" id="UP000032352">
    <property type="component" value="Chromosome"/>
</dbReference>
<keyword evidence="4 9" id="KW-0472">Membrane</keyword>
<dbReference type="SMART" id="SM00283">
    <property type="entry name" value="MA"/>
    <property type="match status" value="1"/>
</dbReference>
<dbReference type="PROSITE" id="PS50885">
    <property type="entry name" value="HAMP"/>
    <property type="match status" value="1"/>
</dbReference>
<name>A0AAE9Z383_9GAMM</name>
<dbReference type="CDD" id="cd11386">
    <property type="entry name" value="MCP_signal"/>
    <property type="match status" value="1"/>
</dbReference>
<evidence type="ECO:0000256" key="7">
    <source>
        <dbReference type="PROSITE-ProRule" id="PRU00284"/>
    </source>
</evidence>
<dbReference type="GO" id="GO:0016020">
    <property type="term" value="C:membrane"/>
    <property type="evidence" value="ECO:0007669"/>
    <property type="project" value="UniProtKB-SubCell"/>
</dbReference>
<feature type="transmembrane region" description="Helical" evidence="9">
    <location>
        <begin position="305"/>
        <end position="327"/>
    </location>
</feature>
<dbReference type="GO" id="GO:0007165">
    <property type="term" value="P:signal transduction"/>
    <property type="evidence" value="ECO:0007669"/>
    <property type="project" value="UniProtKB-KW"/>
</dbReference>
<organism evidence="12 13">
    <name type="scientific">Thalassomonas viridans</name>
    <dbReference type="NCBI Taxonomy" id="137584"/>
    <lineage>
        <taxon>Bacteria</taxon>
        <taxon>Pseudomonadati</taxon>
        <taxon>Pseudomonadota</taxon>
        <taxon>Gammaproteobacteria</taxon>
        <taxon>Alteromonadales</taxon>
        <taxon>Colwelliaceae</taxon>
        <taxon>Thalassomonas</taxon>
    </lineage>
</organism>
<dbReference type="RefSeq" id="WP_274038462.1">
    <property type="nucleotide sequence ID" value="NZ_CP059733.1"/>
</dbReference>
<evidence type="ECO:0000259" key="11">
    <source>
        <dbReference type="PROSITE" id="PS50885"/>
    </source>
</evidence>
<evidence type="ECO:0000256" key="5">
    <source>
        <dbReference type="ARBA" id="ARBA00023224"/>
    </source>
</evidence>
<dbReference type="SUPFAM" id="SSF58104">
    <property type="entry name" value="Methyl-accepting chemotaxis protein (MCP) signaling domain"/>
    <property type="match status" value="1"/>
</dbReference>
<dbReference type="Gene3D" id="1.10.287.950">
    <property type="entry name" value="Methyl-accepting chemotaxis protein"/>
    <property type="match status" value="1"/>
</dbReference>
<evidence type="ECO:0000313" key="12">
    <source>
        <dbReference type="EMBL" id="WDE05255.1"/>
    </source>
</evidence>
<evidence type="ECO:0000256" key="9">
    <source>
        <dbReference type="SAM" id="Phobius"/>
    </source>
</evidence>
<feature type="domain" description="HAMP" evidence="11">
    <location>
        <begin position="328"/>
        <end position="381"/>
    </location>
</feature>
<dbReference type="Pfam" id="PF00015">
    <property type="entry name" value="MCPsignal"/>
    <property type="match status" value="1"/>
</dbReference>
<protein>
    <submittedName>
        <fullName evidence="12">Methyl-accepting chemotaxis protein</fullName>
    </submittedName>
</protein>
<dbReference type="AlphaFoldDB" id="A0AAE9Z383"/>
<dbReference type="FunFam" id="1.10.287.950:FF:000001">
    <property type="entry name" value="Methyl-accepting chemotaxis sensory transducer"/>
    <property type="match status" value="1"/>
</dbReference>
<feature type="domain" description="Methyl-accepting transducer" evidence="10">
    <location>
        <begin position="386"/>
        <end position="622"/>
    </location>
</feature>
<comment type="subcellular location">
    <subcellularLocation>
        <location evidence="1">Membrane</location>
        <topology evidence="1">Multi-pass membrane protein</topology>
    </subcellularLocation>
</comment>
<accession>A0AAE9Z383</accession>
<evidence type="ECO:0000256" key="3">
    <source>
        <dbReference type="ARBA" id="ARBA00022989"/>
    </source>
</evidence>
<reference evidence="12 13" key="2">
    <citation type="journal article" date="2022" name="Mar. Drugs">
        <title>Bioassay-Guided Fractionation Leads to the Detection of Cholic Acid Generated by the Rare Thalassomonas sp.</title>
        <authorList>
            <person name="Pheiffer F."/>
            <person name="Schneider Y.K."/>
            <person name="Hansen E.H."/>
            <person name="Andersen J.H."/>
            <person name="Isaksson J."/>
            <person name="Busche T."/>
            <person name="R C."/>
            <person name="Kalinowski J."/>
            <person name="Zyl L.V."/>
            <person name="Trindade M."/>
        </authorList>
    </citation>
    <scope>NUCLEOTIDE SEQUENCE [LARGE SCALE GENOMIC DNA]</scope>
    <source>
        <strain evidence="12 13">XOM25</strain>
    </source>
</reference>
<evidence type="ECO:0000256" key="4">
    <source>
        <dbReference type="ARBA" id="ARBA00023136"/>
    </source>
</evidence>
<proteinExistence type="inferred from homology"/>
<dbReference type="InterPro" id="IPR003660">
    <property type="entry name" value="HAMP_dom"/>
</dbReference>
<gene>
    <name evidence="12" type="ORF">SG34_028865</name>
</gene>
<evidence type="ECO:0000256" key="1">
    <source>
        <dbReference type="ARBA" id="ARBA00004141"/>
    </source>
</evidence>
<reference evidence="12 13" key="1">
    <citation type="journal article" date="2015" name="Genome Announc.">
        <title>Draft Genome Sequences of Marine Isolates of Thalassomonas viridans and Thalassomonas actiniarum.</title>
        <authorList>
            <person name="Olonade I."/>
            <person name="van Zyl L.J."/>
            <person name="Trindade M."/>
        </authorList>
    </citation>
    <scope>NUCLEOTIDE SEQUENCE [LARGE SCALE GENOMIC DNA]</scope>
    <source>
        <strain evidence="12 13">XOM25</strain>
    </source>
</reference>
<feature type="coiled-coil region" evidence="8">
    <location>
        <begin position="457"/>
        <end position="484"/>
    </location>
</feature>
<dbReference type="Pfam" id="PF00672">
    <property type="entry name" value="HAMP"/>
    <property type="match status" value="1"/>
</dbReference>
<keyword evidence="3 9" id="KW-1133">Transmembrane helix</keyword>
<keyword evidence="13" id="KW-1185">Reference proteome</keyword>
<evidence type="ECO:0000259" key="10">
    <source>
        <dbReference type="PROSITE" id="PS50111"/>
    </source>
</evidence>
<dbReference type="PANTHER" id="PTHR32089:SF119">
    <property type="entry name" value="METHYL-ACCEPTING CHEMOTAXIS PROTEIN CTPL"/>
    <property type="match status" value="1"/>
</dbReference>
<dbReference type="InterPro" id="IPR013587">
    <property type="entry name" value="Nitrate/nitrite_sensing"/>
</dbReference>
<evidence type="ECO:0000313" key="13">
    <source>
        <dbReference type="Proteomes" id="UP000032352"/>
    </source>
</evidence>
<keyword evidence="2 9" id="KW-0812">Transmembrane</keyword>
<evidence type="ECO:0000256" key="6">
    <source>
        <dbReference type="ARBA" id="ARBA00029447"/>
    </source>
</evidence>
<dbReference type="PROSITE" id="PS50111">
    <property type="entry name" value="CHEMOTAXIS_TRANSDUC_2"/>
    <property type="match status" value="1"/>
</dbReference>
<comment type="similarity">
    <text evidence="6">Belongs to the methyl-accepting chemotaxis (MCP) protein family.</text>
</comment>
<dbReference type="EMBL" id="CP059733">
    <property type="protein sequence ID" value="WDE05255.1"/>
    <property type="molecule type" value="Genomic_DNA"/>
</dbReference>
<dbReference type="InterPro" id="IPR004089">
    <property type="entry name" value="MCPsignal_dom"/>
</dbReference>
<sequence>MKFSDISFKLKIIMLLTLPLLGFLWFSLSSIIQSAATTNEASRLLKLSQLSVVYSELVHELQKERGMSAVFLGSQGTRFASELRQQRQVTNEKIDQHANYWRDNEFQQGVSQLNSNILSQLEQLTRLRQRIDSQSVKIAEALAFFGRLNASLLDVSTLNAEISTNSTVTRETIAYYNFLQGKERAGIERAVLSNTFSRGHFADGLQVKFITLVSEQNIYFTNFNAFTNPENQRFYQQQLDNASVKEVIRLRGIAEQNSTPFTVDAGHWFTQSTNRIGQLKKIETQLSDSLIALTTTVRDDAKQSMTLNILLCTILIVAASAISAYIVKELTAGVVDLTSVMTQIRDNNDLTVQAKLSNKSELGQISSSLNLTLGKFTAAIREISTSTSSLAATAQQTSTTCEHNSNAMAEQQDEIGVIATAIEELSSNVSEMAANTQLAADSAKASDEQAQEGVKTVQASYQAIESLANEINHLTERMTQLHQSSNNITQVVDVIKSVAEQTNLLALNAAIEAARAGEQGRGFAVVADEVRTLAQRTQESTTEIESFIGSLQNDVNSAFSVIESSKGKAGQAVEGSMQVEQSLKEISESVSGIFKMINQIAFSVEEQATVSQDVAKNIVSIEQKSMASTTGASQIAATAIEQAQLATTLQDVTGAFKV</sequence>
<dbReference type="PANTHER" id="PTHR32089">
    <property type="entry name" value="METHYL-ACCEPTING CHEMOTAXIS PROTEIN MCPB"/>
    <property type="match status" value="1"/>
</dbReference>
<dbReference type="Pfam" id="PF08376">
    <property type="entry name" value="NIT"/>
    <property type="match status" value="1"/>
</dbReference>
<evidence type="ECO:0000256" key="2">
    <source>
        <dbReference type="ARBA" id="ARBA00022692"/>
    </source>
</evidence>
<dbReference type="GO" id="GO:0006935">
    <property type="term" value="P:chemotaxis"/>
    <property type="evidence" value="ECO:0007669"/>
    <property type="project" value="UniProtKB-ARBA"/>
</dbReference>